<dbReference type="AlphaFoldDB" id="A0AAD6G4R7"/>
<name>A0AAD6G4R7_9EURO</name>
<dbReference type="EMBL" id="JAPVEA010000004">
    <property type="protein sequence ID" value="KAJ5455515.1"/>
    <property type="molecule type" value="Genomic_DNA"/>
</dbReference>
<evidence type="ECO:0000256" key="1">
    <source>
        <dbReference type="SAM" id="MobiDB-lite"/>
    </source>
</evidence>
<evidence type="ECO:0000313" key="3">
    <source>
        <dbReference type="Proteomes" id="UP001213681"/>
    </source>
</evidence>
<dbReference type="PANTHER" id="PTHR42085">
    <property type="entry name" value="F-BOX DOMAIN-CONTAINING PROTEIN"/>
    <property type="match status" value="1"/>
</dbReference>
<dbReference type="InterPro" id="IPR038883">
    <property type="entry name" value="AN11006-like"/>
</dbReference>
<reference evidence="2" key="1">
    <citation type="submission" date="2022-12" db="EMBL/GenBank/DDBJ databases">
        <authorList>
            <person name="Petersen C."/>
        </authorList>
    </citation>
    <scope>NUCLEOTIDE SEQUENCE</scope>
    <source>
        <strain evidence="2">IBT 16125</strain>
    </source>
</reference>
<accession>A0AAD6G4R7</accession>
<organism evidence="2 3">
    <name type="scientific">Penicillium daleae</name>
    <dbReference type="NCBI Taxonomy" id="63821"/>
    <lineage>
        <taxon>Eukaryota</taxon>
        <taxon>Fungi</taxon>
        <taxon>Dikarya</taxon>
        <taxon>Ascomycota</taxon>
        <taxon>Pezizomycotina</taxon>
        <taxon>Eurotiomycetes</taxon>
        <taxon>Eurotiomycetidae</taxon>
        <taxon>Eurotiales</taxon>
        <taxon>Aspergillaceae</taxon>
        <taxon>Penicillium</taxon>
    </lineage>
</organism>
<dbReference type="GeneID" id="81597404"/>
<keyword evidence="3" id="KW-1185">Reference proteome</keyword>
<evidence type="ECO:0000313" key="2">
    <source>
        <dbReference type="EMBL" id="KAJ5455515.1"/>
    </source>
</evidence>
<gene>
    <name evidence="2" type="ORF">N7458_003779</name>
</gene>
<evidence type="ECO:0008006" key="4">
    <source>
        <dbReference type="Google" id="ProtNLM"/>
    </source>
</evidence>
<protein>
    <recommendedName>
        <fullName evidence="4">F-box domain-containing protein</fullName>
    </recommendedName>
</protein>
<feature type="region of interest" description="Disordered" evidence="1">
    <location>
        <begin position="216"/>
        <end position="243"/>
    </location>
</feature>
<comment type="caution">
    <text evidence="2">The sequence shown here is derived from an EMBL/GenBank/DDBJ whole genome shotgun (WGS) entry which is preliminary data.</text>
</comment>
<proteinExistence type="predicted"/>
<dbReference type="RefSeq" id="XP_056767888.1">
    <property type="nucleotide sequence ID" value="XM_056907161.1"/>
</dbReference>
<dbReference type="Proteomes" id="UP001213681">
    <property type="component" value="Unassembled WGS sequence"/>
</dbReference>
<sequence length="243" mass="27626">MPPRLSILDLPGEVRNIIYRHVLLSANPIIPDLPITGLPSNFFRTNKQIYHESRSIYYSQNCFDLLSLRPEAPLSFLTRIGPQNASWIENLMVPFPSFLQQGEGEGEEVTIDSASAQILDKVQSACPRLKTLALCPGIGFRTAEEDPDAEFICQGDHHVKMMEMVASRVRMISTELEVEFRLYLSCDCVTQGDFKALLDEYGWKVNIIGEKFSHESDQYLESDSEDGPDYDDDEYNIENNSDY</sequence>
<feature type="compositionally biased region" description="Acidic residues" evidence="1">
    <location>
        <begin position="218"/>
        <end position="236"/>
    </location>
</feature>
<reference evidence="2" key="2">
    <citation type="journal article" date="2023" name="IMA Fungus">
        <title>Comparative genomic study of the Penicillium genus elucidates a diverse pangenome and 15 lateral gene transfer events.</title>
        <authorList>
            <person name="Petersen C."/>
            <person name="Sorensen T."/>
            <person name="Nielsen M.R."/>
            <person name="Sondergaard T.E."/>
            <person name="Sorensen J.L."/>
            <person name="Fitzpatrick D.A."/>
            <person name="Frisvad J.C."/>
            <person name="Nielsen K.L."/>
        </authorList>
    </citation>
    <scope>NUCLEOTIDE SEQUENCE</scope>
    <source>
        <strain evidence="2">IBT 16125</strain>
    </source>
</reference>
<dbReference type="PANTHER" id="PTHR42085:SF2">
    <property type="entry name" value="F-BOX DOMAIN-CONTAINING PROTEIN"/>
    <property type="match status" value="1"/>
</dbReference>